<feature type="region of interest" description="Disordered" evidence="1">
    <location>
        <begin position="1"/>
        <end position="22"/>
    </location>
</feature>
<keyword evidence="4" id="KW-1185">Reference proteome</keyword>
<feature type="compositionally biased region" description="Low complexity" evidence="1">
    <location>
        <begin position="8"/>
        <end position="19"/>
    </location>
</feature>
<sequence>MTDSDRPGATGEAGTDAADPNASGLADPGRAITAMGASVVALESLVLLLCLVPLRMLRVEPLWPAVTLVLVLTVVCVVLAAFMRRRWAWYAAAGVQVVLLAAGLLHWSLAAVGLIFGLTWWFAVSIRRRLSRPPVRDDA</sequence>
<dbReference type="OrthoDB" id="3405765at2"/>
<evidence type="ECO:0000256" key="1">
    <source>
        <dbReference type="SAM" id="MobiDB-lite"/>
    </source>
</evidence>
<name>A0A562URV1_9ACTN</name>
<keyword evidence="2" id="KW-1133">Transmembrane helix</keyword>
<evidence type="ECO:0000313" key="3">
    <source>
        <dbReference type="EMBL" id="TWJ08341.1"/>
    </source>
</evidence>
<protein>
    <submittedName>
        <fullName evidence="3">Uncharacterized protein DUF4233</fullName>
    </submittedName>
</protein>
<accession>A0A562URV1</accession>
<dbReference type="Proteomes" id="UP000321617">
    <property type="component" value="Unassembled WGS sequence"/>
</dbReference>
<gene>
    <name evidence="3" type="ORF">LX16_4569</name>
</gene>
<comment type="caution">
    <text evidence="3">The sequence shown here is derived from an EMBL/GenBank/DDBJ whole genome shotgun (WGS) entry which is preliminary data.</text>
</comment>
<dbReference type="Pfam" id="PF14017">
    <property type="entry name" value="DUF4233"/>
    <property type="match status" value="1"/>
</dbReference>
<proteinExistence type="predicted"/>
<dbReference type="InterPro" id="IPR025327">
    <property type="entry name" value="DUF4233"/>
</dbReference>
<evidence type="ECO:0000313" key="4">
    <source>
        <dbReference type="Proteomes" id="UP000321617"/>
    </source>
</evidence>
<feature type="transmembrane region" description="Helical" evidence="2">
    <location>
        <begin position="61"/>
        <end position="83"/>
    </location>
</feature>
<dbReference type="AlphaFoldDB" id="A0A562URV1"/>
<evidence type="ECO:0000256" key="2">
    <source>
        <dbReference type="SAM" id="Phobius"/>
    </source>
</evidence>
<reference evidence="3 4" key="1">
    <citation type="journal article" date="2013" name="Stand. Genomic Sci.">
        <title>Genomic Encyclopedia of Type Strains, Phase I: The one thousand microbial genomes (KMG-I) project.</title>
        <authorList>
            <person name="Kyrpides N.C."/>
            <person name="Woyke T."/>
            <person name="Eisen J.A."/>
            <person name="Garrity G."/>
            <person name="Lilburn T.G."/>
            <person name="Beck B.J."/>
            <person name="Whitman W.B."/>
            <person name="Hugenholtz P."/>
            <person name="Klenk H.P."/>
        </authorList>
    </citation>
    <scope>NUCLEOTIDE SEQUENCE [LARGE SCALE GENOMIC DNA]</scope>
    <source>
        <strain evidence="3 4">DSM 45044</strain>
    </source>
</reference>
<feature type="transmembrane region" description="Helical" evidence="2">
    <location>
        <begin position="89"/>
        <end position="122"/>
    </location>
</feature>
<dbReference type="RefSeq" id="WP_147142870.1">
    <property type="nucleotide sequence ID" value="NZ_BAABIJ010000004.1"/>
</dbReference>
<keyword evidence="2" id="KW-0812">Transmembrane</keyword>
<keyword evidence="2" id="KW-0472">Membrane</keyword>
<organism evidence="3 4">
    <name type="scientific">Stackebrandtia albiflava</name>
    <dbReference type="NCBI Taxonomy" id="406432"/>
    <lineage>
        <taxon>Bacteria</taxon>
        <taxon>Bacillati</taxon>
        <taxon>Actinomycetota</taxon>
        <taxon>Actinomycetes</taxon>
        <taxon>Glycomycetales</taxon>
        <taxon>Glycomycetaceae</taxon>
        <taxon>Stackebrandtia</taxon>
    </lineage>
</organism>
<feature type="transmembrane region" description="Helical" evidence="2">
    <location>
        <begin position="31"/>
        <end position="54"/>
    </location>
</feature>
<dbReference type="EMBL" id="VLLL01000008">
    <property type="protein sequence ID" value="TWJ08341.1"/>
    <property type="molecule type" value="Genomic_DNA"/>
</dbReference>